<dbReference type="InterPro" id="IPR003593">
    <property type="entry name" value="AAA+_ATPase"/>
</dbReference>
<evidence type="ECO:0000256" key="3">
    <source>
        <dbReference type="ARBA" id="ARBA00022840"/>
    </source>
</evidence>
<evidence type="ECO:0000313" key="6">
    <source>
        <dbReference type="EMBL" id="EGD07640.1"/>
    </source>
</evidence>
<comment type="similarity">
    <text evidence="1">Belongs to the GSP E family.</text>
</comment>
<dbReference type="eggNOG" id="COG2804">
    <property type="taxonomic scope" value="Bacteria"/>
</dbReference>
<dbReference type="PANTHER" id="PTHR30258">
    <property type="entry name" value="TYPE II SECRETION SYSTEM PROTEIN GSPE-RELATED"/>
    <property type="match status" value="1"/>
</dbReference>
<dbReference type="PROSITE" id="PS00662">
    <property type="entry name" value="T2SP_E"/>
    <property type="match status" value="1"/>
</dbReference>
<dbReference type="SMART" id="SM00382">
    <property type="entry name" value="AAA"/>
    <property type="match status" value="1"/>
</dbReference>
<gene>
    <name evidence="6" type="ORF">XVE_4176</name>
</gene>
<evidence type="ECO:0000259" key="5">
    <source>
        <dbReference type="PROSITE" id="PS00662"/>
    </source>
</evidence>
<dbReference type="CDD" id="cd01129">
    <property type="entry name" value="PulE-GspE-like"/>
    <property type="match status" value="1"/>
</dbReference>
<dbReference type="InterPro" id="IPR007831">
    <property type="entry name" value="T2SS_GspE_N"/>
</dbReference>
<dbReference type="GO" id="GO:0005886">
    <property type="term" value="C:plasma membrane"/>
    <property type="evidence" value="ECO:0007669"/>
    <property type="project" value="TreeGrafter"/>
</dbReference>
<name>F0BIS1_9XANT</name>
<sequence length="635" mass="69897">MQQGPCERGALVYRPTRGALPREQRGRGTTSMEQRRNADPDSAAAILPRGRLMFDPVAAALLADGMVVPHEHERVQFSAAGARTASDVHPLVLLANLKLHAAQAPAGELGLERLTEWLATRTGLRYLRIDPTRIDVAAVTGVVSHAYARRHRILPLALDAERVLIATSEPLALEWLADVQHLSRRRIELALINPLDLHRYTMEFFGVTQSVRGARGDARSTESNAGLPSFEQLVELGRAGDVNADDHHIVHIVDWLLQYAYEQRASDIHLEPRREAGRMRFRIDGVLHKVLEVPPSVMTAVVSRIKVLGRMDLAERRRPQDGRIKTRSPGGREVEMRLSTMPTAFGEKCVMRIFDPDSAFKSIEQLGFSPEEAAGWSALVERPHGIVLVTGPTGSGKTTTLYSTLKRLATPDVNVCSVEDPIEMIAPEFNQMQVQQNIDLDFASGVRTLLRQDPDIIMIGEIRDLETAQMAVQASLTGHLVLSTLHTNDAASAITRLLDLGVPHYLVASTLNGVLAQRLVRTLCVHCKRPHTLSDDDWAAIREPGEALPETLNVHAPVGCLECRRTGYLGRVGLYELLPVSSRLRSLIRADTDLASFSQAARGGGLRTLRRTGLEKVAAGLTTIEEVLSVLPPRE</sequence>
<dbReference type="SUPFAM" id="SSF52540">
    <property type="entry name" value="P-loop containing nucleoside triphosphate hydrolases"/>
    <property type="match status" value="1"/>
</dbReference>
<comment type="caution">
    <text evidence="6">The sequence shown here is derived from an EMBL/GenBank/DDBJ whole genome shotgun (WGS) entry which is preliminary data.</text>
</comment>
<dbReference type="InterPro" id="IPR001482">
    <property type="entry name" value="T2SS/T4SS_dom"/>
</dbReference>
<dbReference type="Gene3D" id="3.30.450.90">
    <property type="match status" value="1"/>
</dbReference>
<dbReference type="InterPro" id="IPR027417">
    <property type="entry name" value="P-loop_NTPase"/>
</dbReference>
<dbReference type="PANTHER" id="PTHR30258:SF13">
    <property type="entry name" value="SECRETION PATHWAY ATPASE-RELATED"/>
    <property type="match status" value="1"/>
</dbReference>
<dbReference type="InterPro" id="IPR037257">
    <property type="entry name" value="T2SS_E_N_sf"/>
</dbReference>
<dbReference type="Gene3D" id="3.30.300.160">
    <property type="entry name" value="Type II secretion system, protein E, N-terminal domain"/>
    <property type="match status" value="1"/>
</dbReference>
<protein>
    <submittedName>
        <fullName evidence="6">Type II secretory pathway ATPase</fullName>
    </submittedName>
</protein>
<evidence type="ECO:0000256" key="1">
    <source>
        <dbReference type="ARBA" id="ARBA00006611"/>
    </source>
</evidence>
<keyword evidence="3" id="KW-0067">ATP-binding</keyword>
<evidence type="ECO:0000256" key="4">
    <source>
        <dbReference type="SAM" id="MobiDB-lite"/>
    </source>
</evidence>
<evidence type="ECO:0000313" key="7">
    <source>
        <dbReference type="Proteomes" id="UP000003299"/>
    </source>
</evidence>
<dbReference type="Pfam" id="PF00437">
    <property type="entry name" value="T2SSE"/>
    <property type="match status" value="1"/>
</dbReference>
<evidence type="ECO:0000256" key="2">
    <source>
        <dbReference type="ARBA" id="ARBA00022741"/>
    </source>
</evidence>
<dbReference type="FunFam" id="3.40.50.300:FF:000398">
    <property type="entry name" value="Type IV pilus assembly ATPase PilB"/>
    <property type="match status" value="1"/>
</dbReference>
<dbReference type="Pfam" id="PF05157">
    <property type="entry name" value="MshEN"/>
    <property type="match status" value="1"/>
</dbReference>
<feature type="domain" description="Bacterial type II secretion system protein E" evidence="5">
    <location>
        <begin position="450"/>
        <end position="464"/>
    </location>
</feature>
<dbReference type="EMBL" id="AEQV01000193">
    <property type="protein sequence ID" value="EGD07640.1"/>
    <property type="molecule type" value="Genomic_DNA"/>
</dbReference>
<dbReference type="GO" id="GO:0016887">
    <property type="term" value="F:ATP hydrolysis activity"/>
    <property type="evidence" value="ECO:0007669"/>
    <property type="project" value="TreeGrafter"/>
</dbReference>
<reference evidence="6 7" key="1">
    <citation type="journal article" date="2011" name="BMC Genomics">
        <title>Comparative genomics reveals diversity among xanthomonads infecting tomato and pepper.</title>
        <authorList>
            <person name="Potnis N."/>
            <person name="Krasileva K."/>
            <person name="Chow V."/>
            <person name="Almeida N.F."/>
            <person name="Patil P.B."/>
            <person name="Ryan R.P."/>
            <person name="Sharlach M."/>
            <person name="Behlau F."/>
            <person name="Dow J.M."/>
            <person name="Momol M.T."/>
            <person name="White F.F."/>
            <person name="Preston J.F."/>
            <person name="Vinatzer B.A."/>
            <person name="Koebnik R."/>
            <person name="Setubal J.C."/>
            <person name="Norman D.J."/>
            <person name="Staskawicz B.J."/>
            <person name="Jones J.B."/>
        </authorList>
    </citation>
    <scope>NUCLEOTIDE SEQUENCE [LARGE SCALE GENOMIC DNA]</scope>
    <source>
        <strain evidence="6 7">ATCC 35937</strain>
    </source>
</reference>
<keyword evidence="2" id="KW-0547">Nucleotide-binding</keyword>
<dbReference type="Proteomes" id="UP000003299">
    <property type="component" value="Unassembled WGS sequence"/>
</dbReference>
<feature type="region of interest" description="Disordered" evidence="4">
    <location>
        <begin position="16"/>
        <end position="41"/>
    </location>
</feature>
<proteinExistence type="inferred from homology"/>
<dbReference type="Gene3D" id="3.40.50.300">
    <property type="entry name" value="P-loop containing nucleotide triphosphate hydrolases"/>
    <property type="match status" value="1"/>
</dbReference>
<dbReference type="SUPFAM" id="SSF160246">
    <property type="entry name" value="EspE N-terminal domain-like"/>
    <property type="match status" value="1"/>
</dbReference>
<dbReference type="AlphaFoldDB" id="F0BIS1"/>
<organism evidence="6 7">
    <name type="scientific">Xanthomonas vesicatoria ATCC 35937</name>
    <dbReference type="NCBI Taxonomy" id="925775"/>
    <lineage>
        <taxon>Bacteria</taxon>
        <taxon>Pseudomonadati</taxon>
        <taxon>Pseudomonadota</taxon>
        <taxon>Gammaproteobacteria</taxon>
        <taxon>Lysobacterales</taxon>
        <taxon>Lysobacteraceae</taxon>
        <taxon>Xanthomonas</taxon>
    </lineage>
</organism>
<accession>F0BIS1</accession>
<dbReference type="GO" id="GO:0005524">
    <property type="term" value="F:ATP binding"/>
    <property type="evidence" value="ECO:0007669"/>
    <property type="project" value="UniProtKB-KW"/>
</dbReference>